<dbReference type="GO" id="GO:0006508">
    <property type="term" value="P:proteolysis"/>
    <property type="evidence" value="ECO:0007669"/>
    <property type="project" value="UniProtKB-KW"/>
</dbReference>
<dbReference type="MEROPS" id="A01.082"/>
<evidence type="ECO:0000256" key="4">
    <source>
        <dbReference type="RuleBase" id="RU000454"/>
    </source>
</evidence>
<dbReference type="Pfam" id="PF00026">
    <property type="entry name" value="Asp"/>
    <property type="match status" value="1"/>
</dbReference>
<evidence type="ECO:0000313" key="9">
    <source>
        <dbReference type="Proteomes" id="UP000007796"/>
    </source>
</evidence>
<keyword evidence="5" id="KW-0812">Transmembrane</keyword>
<keyword evidence="6" id="KW-0732">Signal</keyword>
<dbReference type="eggNOG" id="KOG1339">
    <property type="taxonomic scope" value="Eukaryota"/>
</dbReference>
<protein>
    <submittedName>
        <fullName evidence="8">Candidapepsin-4</fullName>
    </submittedName>
</protein>
<evidence type="ECO:0000256" key="3">
    <source>
        <dbReference type="PIRSR" id="PIRSR601461-1"/>
    </source>
</evidence>
<dbReference type="InterPro" id="IPR001461">
    <property type="entry name" value="Aspartic_peptidase_A1"/>
</dbReference>
<keyword evidence="4" id="KW-0645">Protease</keyword>
<dbReference type="OrthoDB" id="771136at2759"/>
<feature type="chain" id="PRO_5003260433" evidence="6">
    <location>
        <begin position="19"/>
        <end position="480"/>
    </location>
</feature>
<dbReference type="SUPFAM" id="SSF50630">
    <property type="entry name" value="Acid proteases"/>
    <property type="match status" value="1"/>
</dbReference>
<keyword evidence="5" id="KW-1133">Transmembrane helix</keyword>
<evidence type="ECO:0000256" key="5">
    <source>
        <dbReference type="SAM" id="Phobius"/>
    </source>
</evidence>
<dbReference type="InterPro" id="IPR033121">
    <property type="entry name" value="PEPTIDASE_A1"/>
</dbReference>
<proteinExistence type="inferred from homology"/>
<feature type="active site" evidence="3">
    <location>
        <position position="299"/>
    </location>
</feature>
<keyword evidence="2 4" id="KW-0064">Aspartyl protease</keyword>
<feature type="domain" description="Peptidase A1" evidence="7">
    <location>
        <begin position="77"/>
        <end position="411"/>
    </location>
</feature>
<name>F0XCV8_GROCL</name>
<dbReference type="RefSeq" id="XP_014173929.1">
    <property type="nucleotide sequence ID" value="XM_014318454.1"/>
</dbReference>
<dbReference type="Gene3D" id="2.40.70.10">
    <property type="entry name" value="Acid Proteases"/>
    <property type="match status" value="2"/>
</dbReference>
<organism evidence="9">
    <name type="scientific">Grosmannia clavigera (strain kw1407 / UAMH 11150)</name>
    <name type="common">Blue stain fungus</name>
    <name type="synonym">Graphiocladiella clavigera</name>
    <dbReference type="NCBI Taxonomy" id="655863"/>
    <lineage>
        <taxon>Eukaryota</taxon>
        <taxon>Fungi</taxon>
        <taxon>Dikarya</taxon>
        <taxon>Ascomycota</taxon>
        <taxon>Pezizomycotina</taxon>
        <taxon>Sordariomycetes</taxon>
        <taxon>Sordariomycetidae</taxon>
        <taxon>Ophiostomatales</taxon>
        <taxon>Ophiostomataceae</taxon>
        <taxon>Leptographium</taxon>
    </lineage>
</organism>
<dbReference type="STRING" id="655863.F0XCV8"/>
<dbReference type="InterPro" id="IPR021109">
    <property type="entry name" value="Peptidase_aspartic_dom_sf"/>
</dbReference>
<dbReference type="InParanoid" id="F0XCV8"/>
<dbReference type="PRINTS" id="PR00792">
    <property type="entry name" value="PEPSIN"/>
</dbReference>
<dbReference type="Proteomes" id="UP000007796">
    <property type="component" value="Unassembled WGS sequence"/>
</dbReference>
<dbReference type="PANTHER" id="PTHR47966:SF65">
    <property type="entry name" value="ASPARTIC-TYPE ENDOPEPTIDASE"/>
    <property type="match status" value="1"/>
</dbReference>
<dbReference type="EMBL" id="GL629765">
    <property type="protein sequence ID" value="EFX04447.1"/>
    <property type="molecule type" value="Genomic_DNA"/>
</dbReference>
<accession>F0XCV8</accession>
<keyword evidence="9" id="KW-1185">Reference proteome</keyword>
<gene>
    <name evidence="8" type="ORF">CMQ_1375</name>
</gene>
<feature type="signal peptide" evidence="6">
    <location>
        <begin position="1"/>
        <end position="18"/>
    </location>
</feature>
<evidence type="ECO:0000256" key="6">
    <source>
        <dbReference type="SAM" id="SignalP"/>
    </source>
</evidence>
<feature type="active site" evidence="3">
    <location>
        <position position="95"/>
    </location>
</feature>
<keyword evidence="4" id="KW-0378">Hydrolase</keyword>
<reference evidence="8 9" key="1">
    <citation type="journal article" date="2011" name="Proc. Natl. Acad. Sci. U.S.A.">
        <title>Genome and transcriptome analyses of the mountain pine beetle-fungal symbiont Grosmannia clavigera, a lodgepole pine pathogen.</title>
        <authorList>
            <person name="DiGuistini S."/>
            <person name="Wang Y."/>
            <person name="Liao N.Y."/>
            <person name="Taylor G."/>
            <person name="Tanguay P."/>
            <person name="Feau N."/>
            <person name="Henrissat B."/>
            <person name="Chan S.K."/>
            <person name="Hesse-Orce U."/>
            <person name="Alamouti S.M."/>
            <person name="Tsui C.K.M."/>
            <person name="Docking R.T."/>
            <person name="Levasseur A."/>
            <person name="Haridas S."/>
            <person name="Robertson G."/>
            <person name="Birol I."/>
            <person name="Holt R.A."/>
            <person name="Marra M.A."/>
            <person name="Hamelin R.C."/>
            <person name="Hirst M."/>
            <person name="Jones S.J.M."/>
            <person name="Bohlmann J."/>
            <person name="Breuil C."/>
        </authorList>
    </citation>
    <scope>NUCLEOTIDE SEQUENCE [LARGE SCALE GENOMIC DNA]</scope>
    <source>
        <strain evidence="9">kw1407 / UAMH 11150</strain>
    </source>
</reference>
<dbReference type="GeneID" id="25974246"/>
<dbReference type="PANTHER" id="PTHR47966">
    <property type="entry name" value="BETA-SITE APP-CLEAVING ENZYME, ISOFORM A-RELATED"/>
    <property type="match status" value="1"/>
</dbReference>
<evidence type="ECO:0000313" key="8">
    <source>
        <dbReference type="EMBL" id="EFX04447.1"/>
    </source>
</evidence>
<evidence type="ECO:0000256" key="2">
    <source>
        <dbReference type="ARBA" id="ARBA00022750"/>
    </source>
</evidence>
<dbReference type="InterPro" id="IPR001969">
    <property type="entry name" value="Aspartic_peptidase_AS"/>
</dbReference>
<dbReference type="PROSITE" id="PS00141">
    <property type="entry name" value="ASP_PROTEASE"/>
    <property type="match status" value="2"/>
</dbReference>
<dbReference type="PROSITE" id="PS51767">
    <property type="entry name" value="PEPTIDASE_A1"/>
    <property type="match status" value="1"/>
</dbReference>
<feature type="transmembrane region" description="Helical" evidence="5">
    <location>
        <begin position="457"/>
        <end position="479"/>
    </location>
</feature>
<comment type="similarity">
    <text evidence="1 4">Belongs to the peptidase A1 family.</text>
</comment>
<sequence length="480" mass="50847">MICSRLLHLALSAVGGLASAMPKQPMVVARVSDGTSDMGNNTFLSIPMERVQLSSGQSLRRRDDVNTVVYPVSDAGYAIEIDVGTPTQRVPVLIDTGSDELWVNPDCSGLSDSVAKQACLVLGQYFPSDSTTADDPKDSSLLEYGKGSANVTYIVDSVSIPGAMRNLSMTDVTLGVATASKNLAIGILGVGFTSNVEYLTVLDKLDAQNEMQSRAFSLVLGASNATDEAPASDGTIIFNGVDTRKFTGPLQQLDNLSPQDGDDDRWRYFVELTNSTYAKKDKTNTTTTLYSSSLRVLLDSGSSYSYLPPSFIGALANTLNLTVSTTSSSTTINGTIAIDCKATVPTGMVDFAFGSALTISVPLADLIWVNGDVCMIGIEPIGDDKIAVLGDDFLRSAYVLFDQDNQKIYMAEAANCGTHAQLLVGTISGNITSYNYTGECNQSTADLQVSASASAAAVFPISLTTVLFAFACIQIMMAMM</sequence>
<dbReference type="HOGENOM" id="CLU_013253_9_4_1"/>
<keyword evidence="5" id="KW-0472">Membrane</keyword>
<dbReference type="GO" id="GO:0004190">
    <property type="term" value="F:aspartic-type endopeptidase activity"/>
    <property type="evidence" value="ECO:0007669"/>
    <property type="project" value="UniProtKB-KW"/>
</dbReference>
<evidence type="ECO:0000259" key="7">
    <source>
        <dbReference type="PROSITE" id="PS51767"/>
    </source>
</evidence>
<evidence type="ECO:0000256" key="1">
    <source>
        <dbReference type="ARBA" id="ARBA00007447"/>
    </source>
</evidence>
<dbReference type="AlphaFoldDB" id="F0XCV8"/>